<accession>A0ABV4T697</accession>
<comment type="caution">
    <text evidence="1">The sequence shown here is derived from an EMBL/GenBank/DDBJ whole genome shotgun (WGS) entry which is preliminary data.</text>
</comment>
<sequence length="46" mass="5175">MKKFLIFLFIVLLATLAFIGIDEVVKNVLMAITIALILRIVDEVVD</sequence>
<keyword evidence="2" id="KW-1185">Reference proteome</keyword>
<proteinExistence type="predicted"/>
<dbReference type="EMBL" id="JARRIG010000008">
    <property type="protein sequence ID" value="MFA4805396.1"/>
    <property type="molecule type" value="Genomic_DNA"/>
</dbReference>
<evidence type="ECO:0000313" key="2">
    <source>
        <dbReference type="Proteomes" id="UP001571980"/>
    </source>
</evidence>
<evidence type="ECO:0000313" key="1">
    <source>
        <dbReference type="EMBL" id="MFA4805396.1"/>
    </source>
</evidence>
<protein>
    <submittedName>
        <fullName evidence="1">Uncharacterized protein</fullName>
    </submittedName>
</protein>
<dbReference type="Proteomes" id="UP001571980">
    <property type="component" value="Unassembled WGS sequence"/>
</dbReference>
<gene>
    <name evidence="1" type="ORF">P8X34_11730</name>
</gene>
<organism evidence="1 2">
    <name type="scientific">Pyrococcus kukulkanii</name>
    <dbReference type="NCBI Taxonomy" id="1609559"/>
    <lineage>
        <taxon>Archaea</taxon>
        <taxon>Methanobacteriati</taxon>
        <taxon>Methanobacteriota</taxon>
        <taxon>Thermococci</taxon>
        <taxon>Thermococcales</taxon>
        <taxon>Thermococcaceae</taxon>
        <taxon>Pyrococcus</taxon>
    </lineage>
</organism>
<name>A0ABV4T697_9EURY</name>
<dbReference type="RefSeq" id="WP_372824962.1">
    <property type="nucleotide sequence ID" value="NZ_JARRIC010000002.1"/>
</dbReference>
<reference evidence="1 2" key="1">
    <citation type="submission" date="2023-03" db="EMBL/GenBank/DDBJ databases">
        <title>Speciation in Pyrococcus: adaptation to high temperature as a mechanism.</title>
        <authorList>
            <person name="Gu J."/>
        </authorList>
    </citation>
    <scope>NUCLEOTIDE SEQUENCE [LARGE SCALE GENOMIC DNA]</scope>
    <source>
        <strain evidence="1 2">LMOA34</strain>
    </source>
</reference>